<sequence length="449" mass="49405">MFHNCCSVFLKSKMIFGLLILMLTFTPKTIAGSLSSISNVNVASPTIYHKNIWFVSRLLSDEDHDDHNDHKDKPWGDVIGICFLVNMTTLIGVVFLVPTILRAKLFHKDKMGSNSSNTTKDSKKVGGKFFDIVIPSFACGALMAVTVFLLIPESLLTILADHGADAHSGSDEHEEPDHKGAFWKFGTSILGGFLISIVFGSFFHDNTDNAVENNVADKVTDKDQNSDAPHSQPHHKLPLCSIVKCHTDDQKNKDFEDSPLKDISGDLEKDCIETHQKNKVQKSSSLISIKDKRNWRLLISIIVGDFFHNFADGIFIGVGFMLCDKKVAHSIAFATIYHEMAQEVADFFLLTNQVGLSVPLALALNFISGLSVMFGGITVLVVKLSNTEIGVLLAIAGGVYIHIAACECVPRIEAEIKCHTGRFWNLFMIAVGAIPIGLVLMNHKHCDAH</sequence>
<feature type="transmembrane region" description="Helical" evidence="6">
    <location>
        <begin position="129"/>
        <end position="151"/>
    </location>
</feature>
<dbReference type="EMBL" id="HBHI01010661">
    <property type="protein sequence ID" value="CAD9665529.1"/>
    <property type="molecule type" value="Transcribed_RNA"/>
</dbReference>
<accession>A0A7S2RAJ4</accession>
<keyword evidence="7" id="KW-0732">Signal</keyword>
<evidence type="ECO:0000256" key="3">
    <source>
        <dbReference type="ARBA" id="ARBA00022692"/>
    </source>
</evidence>
<feature type="signal peptide" evidence="7">
    <location>
        <begin position="1"/>
        <end position="31"/>
    </location>
</feature>
<dbReference type="GO" id="GO:0140410">
    <property type="term" value="F:monoatomic cation:bicarbonate symporter activity"/>
    <property type="evidence" value="ECO:0007669"/>
    <property type="project" value="TreeGrafter"/>
</dbReference>
<feature type="chain" id="PRO_5031379398" evidence="7">
    <location>
        <begin position="32"/>
        <end position="449"/>
    </location>
</feature>
<organism evidence="8">
    <name type="scientific">Eucampia antarctica</name>
    <dbReference type="NCBI Taxonomy" id="49252"/>
    <lineage>
        <taxon>Eukaryota</taxon>
        <taxon>Sar</taxon>
        <taxon>Stramenopiles</taxon>
        <taxon>Ochrophyta</taxon>
        <taxon>Bacillariophyta</taxon>
        <taxon>Mediophyceae</taxon>
        <taxon>Biddulphiophycidae</taxon>
        <taxon>Hemiaulales</taxon>
        <taxon>Hemiaulaceae</taxon>
        <taxon>Eucampia</taxon>
    </lineage>
</organism>
<dbReference type="GO" id="GO:0071578">
    <property type="term" value="P:zinc ion import across plasma membrane"/>
    <property type="evidence" value="ECO:0007669"/>
    <property type="project" value="TreeGrafter"/>
</dbReference>
<evidence type="ECO:0000256" key="1">
    <source>
        <dbReference type="ARBA" id="ARBA00004141"/>
    </source>
</evidence>
<feature type="transmembrane region" description="Helical" evidence="6">
    <location>
        <begin position="181"/>
        <end position="203"/>
    </location>
</feature>
<evidence type="ECO:0000256" key="7">
    <source>
        <dbReference type="SAM" id="SignalP"/>
    </source>
</evidence>
<protein>
    <submittedName>
        <fullName evidence="8">Uncharacterized protein</fullName>
    </submittedName>
</protein>
<feature type="transmembrane region" description="Helical" evidence="6">
    <location>
        <begin position="360"/>
        <end position="382"/>
    </location>
</feature>
<gene>
    <name evidence="8" type="ORF">EANT1437_LOCUS5455</name>
</gene>
<evidence type="ECO:0000256" key="5">
    <source>
        <dbReference type="ARBA" id="ARBA00023136"/>
    </source>
</evidence>
<dbReference type="AlphaFoldDB" id="A0A7S2RAJ4"/>
<comment type="similarity">
    <text evidence="2">Belongs to the ZIP transporter (TC 2.A.5) family.</text>
</comment>
<dbReference type="Pfam" id="PF02535">
    <property type="entry name" value="Zip"/>
    <property type="match status" value="1"/>
</dbReference>
<keyword evidence="5 6" id="KW-0472">Membrane</keyword>
<evidence type="ECO:0000313" key="8">
    <source>
        <dbReference type="EMBL" id="CAD9665529.1"/>
    </source>
</evidence>
<feature type="transmembrane region" description="Helical" evidence="6">
    <location>
        <begin position="78"/>
        <end position="101"/>
    </location>
</feature>
<reference evidence="8" key="1">
    <citation type="submission" date="2021-01" db="EMBL/GenBank/DDBJ databases">
        <authorList>
            <person name="Corre E."/>
            <person name="Pelletier E."/>
            <person name="Niang G."/>
            <person name="Scheremetjew M."/>
            <person name="Finn R."/>
            <person name="Kale V."/>
            <person name="Holt S."/>
            <person name="Cochrane G."/>
            <person name="Meng A."/>
            <person name="Brown T."/>
            <person name="Cohen L."/>
        </authorList>
    </citation>
    <scope>NUCLEOTIDE SEQUENCE</scope>
    <source>
        <strain evidence="8">CCMP1452</strain>
    </source>
</reference>
<comment type="subcellular location">
    <subcellularLocation>
        <location evidence="1">Membrane</location>
        <topology evidence="1">Multi-pass membrane protein</topology>
    </subcellularLocation>
</comment>
<dbReference type="GO" id="GO:0005385">
    <property type="term" value="F:zinc ion transmembrane transporter activity"/>
    <property type="evidence" value="ECO:0007669"/>
    <property type="project" value="TreeGrafter"/>
</dbReference>
<proteinExistence type="inferred from homology"/>
<dbReference type="InterPro" id="IPR050799">
    <property type="entry name" value="ZIP_Transporter"/>
</dbReference>
<dbReference type="PANTHER" id="PTHR12191">
    <property type="entry name" value="SOLUTE CARRIER FAMILY 39"/>
    <property type="match status" value="1"/>
</dbReference>
<keyword evidence="3 6" id="KW-0812">Transmembrane</keyword>
<evidence type="ECO:0000256" key="4">
    <source>
        <dbReference type="ARBA" id="ARBA00022989"/>
    </source>
</evidence>
<feature type="transmembrane region" description="Helical" evidence="6">
    <location>
        <begin position="389"/>
        <end position="412"/>
    </location>
</feature>
<keyword evidence="4 6" id="KW-1133">Transmembrane helix</keyword>
<name>A0A7S2RAJ4_9STRA</name>
<evidence type="ECO:0000256" key="6">
    <source>
        <dbReference type="SAM" id="Phobius"/>
    </source>
</evidence>
<dbReference type="GO" id="GO:0030003">
    <property type="term" value="P:intracellular monoatomic cation homeostasis"/>
    <property type="evidence" value="ECO:0007669"/>
    <property type="project" value="TreeGrafter"/>
</dbReference>
<dbReference type="InterPro" id="IPR003689">
    <property type="entry name" value="ZIP"/>
</dbReference>
<feature type="transmembrane region" description="Helical" evidence="6">
    <location>
        <begin position="424"/>
        <end position="441"/>
    </location>
</feature>
<evidence type="ECO:0000256" key="2">
    <source>
        <dbReference type="ARBA" id="ARBA00006939"/>
    </source>
</evidence>
<dbReference type="PANTHER" id="PTHR12191:SF37">
    <property type="entry name" value="ZINC TRANSPORTER FOI"/>
    <property type="match status" value="1"/>
</dbReference>
<feature type="transmembrane region" description="Helical" evidence="6">
    <location>
        <begin position="297"/>
        <end position="322"/>
    </location>
</feature>
<dbReference type="GO" id="GO:0005886">
    <property type="term" value="C:plasma membrane"/>
    <property type="evidence" value="ECO:0007669"/>
    <property type="project" value="TreeGrafter"/>
</dbReference>